<comment type="caution">
    <text evidence="1">The sequence shown here is derived from an EMBL/GenBank/DDBJ whole genome shotgun (WGS) entry which is preliminary data.</text>
</comment>
<dbReference type="AlphaFoldDB" id="A0A9D4HN23"/>
<gene>
    <name evidence="1" type="ORF">DPMN_052479</name>
    <name evidence="2" type="ORF">DPMN_052500</name>
</gene>
<dbReference type="EMBL" id="JAIWYP010000012">
    <property type="protein sequence ID" value="KAH3726612.1"/>
    <property type="molecule type" value="Genomic_DNA"/>
</dbReference>
<protein>
    <submittedName>
        <fullName evidence="1">Uncharacterized protein</fullName>
    </submittedName>
</protein>
<keyword evidence="3" id="KW-1185">Reference proteome</keyword>
<sequence>MLMYLSLPSNFMLHVFMVSMGRMWRPPAAYSPSCDPLRDVSGIEGSSRKPTSGNL</sequence>
<name>A0A9D4HN23_DREPO</name>
<dbReference type="Proteomes" id="UP000828390">
    <property type="component" value="Unassembled WGS sequence"/>
</dbReference>
<dbReference type="EMBL" id="JAIWYP010000012">
    <property type="protein sequence ID" value="KAH3726632.1"/>
    <property type="molecule type" value="Genomic_DNA"/>
</dbReference>
<reference evidence="1" key="1">
    <citation type="journal article" date="2019" name="bioRxiv">
        <title>The Genome of the Zebra Mussel, Dreissena polymorpha: A Resource for Invasive Species Research.</title>
        <authorList>
            <person name="McCartney M.A."/>
            <person name="Auch B."/>
            <person name="Kono T."/>
            <person name="Mallez S."/>
            <person name="Zhang Y."/>
            <person name="Obille A."/>
            <person name="Becker A."/>
            <person name="Abrahante J.E."/>
            <person name="Garbe J."/>
            <person name="Badalamenti J.P."/>
            <person name="Herman A."/>
            <person name="Mangelson H."/>
            <person name="Liachko I."/>
            <person name="Sullivan S."/>
            <person name="Sone E.D."/>
            <person name="Koren S."/>
            <person name="Silverstein K.A.T."/>
            <person name="Beckman K.B."/>
            <person name="Gohl D.M."/>
        </authorList>
    </citation>
    <scope>NUCLEOTIDE SEQUENCE</scope>
    <source>
        <strain evidence="1">Duluth1</strain>
        <tissue evidence="1">Whole animal</tissue>
    </source>
</reference>
<evidence type="ECO:0000313" key="2">
    <source>
        <dbReference type="EMBL" id="KAH3726632.1"/>
    </source>
</evidence>
<proteinExistence type="predicted"/>
<evidence type="ECO:0000313" key="3">
    <source>
        <dbReference type="Proteomes" id="UP000828390"/>
    </source>
</evidence>
<accession>A0A9D4HN23</accession>
<reference evidence="1" key="2">
    <citation type="submission" date="2020-11" db="EMBL/GenBank/DDBJ databases">
        <authorList>
            <person name="McCartney M.A."/>
            <person name="Auch B."/>
            <person name="Kono T."/>
            <person name="Mallez S."/>
            <person name="Becker A."/>
            <person name="Gohl D.M."/>
            <person name="Silverstein K.A.T."/>
            <person name="Koren S."/>
            <person name="Bechman K.B."/>
            <person name="Herman A."/>
            <person name="Abrahante J.E."/>
            <person name="Garbe J."/>
        </authorList>
    </citation>
    <scope>NUCLEOTIDE SEQUENCE</scope>
    <source>
        <strain evidence="1">Duluth1</strain>
        <tissue evidence="1">Whole animal</tissue>
    </source>
</reference>
<evidence type="ECO:0000313" key="1">
    <source>
        <dbReference type="EMBL" id="KAH3726612.1"/>
    </source>
</evidence>
<organism evidence="1 3">
    <name type="scientific">Dreissena polymorpha</name>
    <name type="common">Zebra mussel</name>
    <name type="synonym">Mytilus polymorpha</name>
    <dbReference type="NCBI Taxonomy" id="45954"/>
    <lineage>
        <taxon>Eukaryota</taxon>
        <taxon>Metazoa</taxon>
        <taxon>Spiralia</taxon>
        <taxon>Lophotrochozoa</taxon>
        <taxon>Mollusca</taxon>
        <taxon>Bivalvia</taxon>
        <taxon>Autobranchia</taxon>
        <taxon>Heteroconchia</taxon>
        <taxon>Euheterodonta</taxon>
        <taxon>Imparidentia</taxon>
        <taxon>Neoheterodontei</taxon>
        <taxon>Myida</taxon>
        <taxon>Dreissenoidea</taxon>
        <taxon>Dreissenidae</taxon>
        <taxon>Dreissena</taxon>
    </lineage>
</organism>